<dbReference type="SUPFAM" id="SSF49265">
    <property type="entry name" value="Fibronectin type III"/>
    <property type="match status" value="1"/>
</dbReference>
<dbReference type="InterPro" id="IPR029030">
    <property type="entry name" value="Caspase-like_dom_sf"/>
</dbReference>
<dbReference type="eggNOG" id="COG1361">
    <property type="taxonomic scope" value="Bacteria"/>
</dbReference>
<feature type="domain" description="Gingipain propeptide" evidence="3">
    <location>
        <begin position="39"/>
        <end position="213"/>
    </location>
</feature>
<dbReference type="Gene3D" id="3.40.50.10390">
    <property type="entry name" value="Gingipain r, domain 1"/>
    <property type="match status" value="1"/>
</dbReference>
<reference evidence="5 6" key="1">
    <citation type="journal article" date="2008" name="J. Bacteriol.">
        <title>'Candidatus Cloacamonas acidaminovorans': genome sequence reconstruction provides a first glimpse of a new bacterial division.</title>
        <authorList>
            <person name="Pelletier E."/>
            <person name="Kreimeyer A."/>
            <person name="Bocs S."/>
            <person name="Rouy Z."/>
            <person name="Gyapay G."/>
            <person name="Chouari R."/>
            <person name="Riviere D."/>
            <person name="Ganesan A."/>
            <person name="Daegelen P."/>
            <person name="Sghir A."/>
            <person name="Cohen G.N."/>
            <person name="Medigue C."/>
            <person name="Weissenbach J."/>
            <person name="Le Paslier D."/>
        </authorList>
    </citation>
    <scope>NUCLEOTIDE SEQUENCE [LARGE SCALE GENOMIC DNA]</scope>
    <source>
        <strain evidence="6">Evry</strain>
    </source>
</reference>
<dbReference type="Gene3D" id="2.60.40.3800">
    <property type="match status" value="1"/>
</dbReference>
<dbReference type="RefSeq" id="WP_015424620.1">
    <property type="nucleotide sequence ID" value="NC_020449.1"/>
</dbReference>
<evidence type="ECO:0000259" key="4">
    <source>
        <dbReference type="Pfam" id="PF22073"/>
    </source>
</evidence>
<dbReference type="Gene3D" id="3.40.50.1460">
    <property type="match status" value="1"/>
</dbReference>
<dbReference type="EMBL" id="CU466930">
    <property type="protein sequence ID" value="CAO80762.1"/>
    <property type="molecule type" value="Genomic_DNA"/>
</dbReference>
<dbReference type="SUPFAM" id="SSF52129">
    <property type="entry name" value="Caspase-like"/>
    <property type="match status" value="1"/>
</dbReference>
<keyword evidence="6" id="KW-1185">Reference proteome</keyword>
<dbReference type="KEGG" id="caci:CLOAM0887"/>
<organism evidence="5 6">
    <name type="scientific">Cloacimonas acidaminovorans (strain Evry)</name>
    <dbReference type="NCBI Taxonomy" id="459349"/>
    <lineage>
        <taxon>Bacteria</taxon>
        <taxon>Pseudomonadati</taxon>
        <taxon>Candidatus Cloacimonadota</taxon>
        <taxon>Candidatus Cloacimonadia</taxon>
        <taxon>Candidatus Cloacimonadales</taxon>
        <taxon>Candidatus Cloacimonadaceae</taxon>
        <taxon>Candidatus Cloacimonas</taxon>
    </lineage>
</organism>
<dbReference type="OrthoDB" id="1055762at2"/>
<dbReference type="EC" id="3.4.22.37" evidence="5"/>
<dbReference type="HOGENOM" id="CLU_233986_0_0_0"/>
<protein>
    <submittedName>
        <fullName evidence="5">Gingipain R</fullName>
        <ecNumber evidence="5">3.4.22.37</ecNumber>
    </submittedName>
</protein>
<dbReference type="Proteomes" id="UP000002019">
    <property type="component" value="Chromosome"/>
</dbReference>
<accession>B0VHE7</accession>
<evidence type="ECO:0000313" key="6">
    <source>
        <dbReference type="Proteomes" id="UP000002019"/>
    </source>
</evidence>
<dbReference type="InterPro" id="IPR029031">
    <property type="entry name" value="Gingipain_N_sf"/>
</dbReference>
<dbReference type="Pfam" id="PF08126">
    <property type="entry name" value="Propeptide_C25"/>
    <property type="match status" value="1"/>
</dbReference>
<gene>
    <name evidence="5" type="ordered locus">CLOAM0887</name>
</gene>
<dbReference type="GO" id="GO:0006508">
    <property type="term" value="P:proteolysis"/>
    <property type="evidence" value="ECO:0007669"/>
    <property type="project" value="InterPro"/>
</dbReference>
<name>B0VHE7_CLOAI</name>
<dbReference type="Pfam" id="PF01364">
    <property type="entry name" value="Peptidase_C25"/>
    <property type="match status" value="1"/>
</dbReference>
<keyword evidence="1" id="KW-0732">Signal</keyword>
<dbReference type="Gene3D" id="2.60.40.10">
    <property type="entry name" value="Immunoglobulins"/>
    <property type="match status" value="3"/>
</dbReference>
<dbReference type="InterPro" id="IPR001769">
    <property type="entry name" value="Gingipain"/>
</dbReference>
<evidence type="ECO:0000259" key="2">
    <source>
        <dbReference type="Pfam" id="PF01364"/>
    </source>
</evidence>
<dbReference type="STRING" id="459349.CLOAM0887"/>
<dbReference type="Pfam" id="PF22073">
    <property type="entry name" value="Cep192_D4"/>
    <property type="match status" value="1"/>
</dbReference>
<feature type="domain" description="Cep192/Spd-2-like" evidence="4">
    <location>
        <begin position="1808"/>
        <end position="1923"/>
    </location>
</feature>
<evidence type="ECO:0000256" key="1">
    <source>
        <dbReference type="ARBA" id="ARBA00022729"/>
    </source>
</evidence>
<dbReference type="InterPro" id="IPR012600">
    <property type="entry name" value="Propeptide_C25"/>
</dbReference>
<evidence type="ECO:0000259" key="3">
    <source>
        <dbReference type="Pfam" id="PF08126"/>
    </source>
</evidence>
<dbReference type="GO" id="GO:0004197">
    <property type="term" value="F:cysteine-type endopeptidase activity"/>
    <property type="evidence" value="ECO:0007669"/>
    <property type="project" value="InterPro"/>
</dbReference>
<proteinExistence type="predicted"/>
<feature type="domain" description="Gingipain" evidence="2">
    <location>
        <begin position="228"/>
        <end position="554"/>
    </location>
</feature>
<sequence length="1997" mass="216941">MKASRFFLLLIVTILLLPISLSGNTNGEINPFKIKEINDSEIRIQFTLPQWEIEQINVKNEIRKKVKVQETPYLFIDEEETLPVFSTMIAIPNRGGVDLLVSNSSKSSINEFTANFDAALNRESQQGRFTDIHYPSANVVISEPQILRDFRVVNLNIYPFQYDRINRKLLVSENLDIKLTFNSRPSINELNSSSYISCSFDSIYRGLILNYESLRQTREIDYRNPVMLVIYGNYTDTNYLSKINEFVTWKKQRGFIVNAVSTGVTGITNTNIKSYIQTAYNNPATRPDYIVLIGDTDGTIAVTSNNTYVDYQYTWLAGNDNLGDVMIGRISVTSTADLDVILAKIFSLEKNIGQHPTDWLNRMVLVGDTGSSGISTIYTNRYIRDISEEINPAYTYTEVYGSSPSSTTINSAINQGVMCYNYRGYIGMSGWPGTMSSMYNSHKLFHAVFITCSTGSFGGSTSTTEQVIRYGTAASLGGAITAIGMATSSTHTPMNNCLDVGIFHGIYNLGMREMSSPMLYAKLYLHSVYGVSHPTQAQDFAAYCNLMGDPTAMVYVGTPNSFIVTAPSTIPSGSANIRIGATNNNGGSVEGAFVTLTTTSGLQLTGITDASGFVTIDIPAGLSQNLVLTVAKDDYIAYTSSITLNTGGGIVYDSFVLDDDTTTGNGDGTLNAGEEVNLYVTLKNTSSSTLFINGRVSTTDSYVTLIEYDRLEFGDIVAGGLGENITPIVFSVSPACPDQHIITLVLTAEGAGNNWTINIPVTVRGGNLEIQSYTFVGITGNIITPGLSCPFTFSLKNTGISTLQNVYGNLQSLSNYFTVQDAEGYFGNIAPNSTVTNSSNSFTVFARGSSINGMVIPLILILSNANGYTQTLHLSITIGTTTVHDPLGQDAYGYFIYDQTDTAYPLCPSYQWIPIAPAEGGSGTLLSLTDPGNTSDEGDATNAVAIQTVNLPFTFTFYGRQYTQASICSNGFIAFGATQNADWRNWRLPGAGGPNPMIAVFWDDLQLGTGSGVYTYYNSAQHYYVVEWYNIISGYNSSSPETFQAILYDPVYYPTITNDGQIKLQYKVFNNIDQGSGDVYPHGNYCTIGIKDHYGTDGLEYTFNNTYPTAASPLSNEKALFISTPEIISGMPHLTIAQKNVIDPNNNNHLEPGETAQLQILLRNNGLSTAENVIGVLSCSDSYVTINNATANYGNIAGEAQGLPQNNFSLSVSPSCPGGHSINFTLALSGSGLNWNYSFSLDVYVPILEFGNYTVLDSNGDNDGILDPGETANLSVQLLNTGEVASPAGTVTITTSTEGINIITGTAQFAPISGNGNTTLVFNLSADTSVAVGTLANLFCSAVAGNCSASTNIILEIGAPLEIIIGTGTGTQSYPLDRYYNYSAHEAIYLASEIGFAGAIKSLAYYKAQGEDINPIESVSIYMKQTQNTTLSSGNYSLDGYTLVYNGSFTNNATSGWMEITLNQMFIYNGTDNLSILCLKGYQQYINNYPYWTYTSTSTTRVRQNRSDSSAPTNLTASNNLPNIRLKIFVDSSMILPPTALRATSGNGIVTLTWQSPMAGNIESYNIYRNNALYDNVANRYTYYDVGVVNGTTYSYYLTSVSGTNESLPSLTVQATPNSTSSSIAIIGSGTGVTGNNTASPVNIYYKSLHGQSVYTAAELNAAGIYGPIDILQLGFYIASSPAYALPNFLIRMKHTTATDVSSWQTATGMTTVYTNASYMPVAGGWDMLTLTSPFHWNGIDNIVIDTAFGLVSQWNSSGTVQYTSVNNGYRYTWSDSSDQTDIFTGINVSTYRPNIKIRVPSEPQNAIISLSSSQLNFGAIEIGNSATLPFTIQNTGNQLLAGYFTVPNNYTLDFAPRNKNKDLQGTRYSDRTNMQFAIEAGNSLTINVTFTPTAQTSYNGNLVITSNATNYHNFNLVLTGSGYYPSLETPIVTISQEDNNIVLRWNAVPNALSYQIYRSDNPYSNFTLIGTTSYLQFTDSSGNQGFYYIKASTQHP</sequence>
<evidence type="ECO:0000313" key="5">
    <source>
        <dbReference type="EMBL" id="CAO80762.1"/>
    </source>
</evidence>
<dbReference type="InterPro" id="IPR013783">
    <property type="entry name" value="Ig-like_fold"/>
</dbReference>
<dbReference type="InterPro" id="IPR054090">
    <property type="entry name" value="Cep192_Spd-2-like_dom"/>
</dbReference>
<dbReference type="InterPro" id="IPR038490">
    <property type="entry name" value="Gingipain_propep_sf"/>
</dbReference>
<keyword evidence="5" id="KW-0378">Hydrolase</keyword>
<dbReference type="InterPro" id="IPR036116">
    <property type="entry name" value="FN3_sf"/>
</dbReference>